<protein>
    <submittedName>
        <fullName evidence="1">SIR2 family protein</fullName>
    </submittedName>
</protein>
<reference evidence="1 2" key="1">
    <citation type="submission" date="2017-06" db="EMBL/GenBank/DDBJ databases">
        <title>Herbaspirillum phytohormonus sp. nov., isolated from the root nodule of Robinia pseudoacacia in lead-zinc mine.</title>
        <authorList>
            <person name="Fan M."/>
            <person name="Lin Y."/>
        </authorList>
    </citation>
    <scope>NUCLEOTIDE SEQUENCE [LARGE SCALE GENOMIC DNA]</scope>
    <source>
        <strain evidence="1 2">HZ10</strain>
    </source>
</reference>
<name>A0A246WWG0_9BURK</name>
<evidence type="ECO:0000313" key="2">
    <source>
        <dbReference type="Proteomes" id="UP000197596"/>
    </source>
</evidence>
<sequence length="293" mass="33588">MIIWPRELVREIARRRCVLFFGAGISMNSVGKDGKTRPPGWGEFLLHAIDQIPNISRKLRKDIKSLIDRTDYLTAAEVIRTELKPDGFKALVKEAFHSPDFQPATIHSHLYKLDLRIAITPNFDGIYEAAAGQRGAGAITVKNYYEDDIAEALRRNETVLIKSHGSVSSANKLIFTRSDYAKARNQHGQFYELIDALLRTHTFIFVGCGMDDPDIRSLLENYCYRHPSAQNHYFITASNNYNKEIKKVLSESLKINILEYAYTKDHSNLTKSLEQLIKTLELERKEVGERQLW</sequence>
<organism evidence="1 2">
    <name type="scientific">Herbaspirillum robiniae</name>
    <dbReference type="NCBI Taxonomy" id="2014887"/>
    <lineage>
        <taxon>Bacteria</taxon>
        <taxon>Pseudomonadati</taxon>
        <taxon>Pseudomonadota</taxon>
        <taxon>Betaproteobacteria</taxon>
        <taxon>Burkholderiales</taxon>
        <taxon>Oxalobacteraceae</taxon>
        <taxon>Herbaspirillum</taxon>
    </lineage>
</organism>
<dbReference type="SUPFAM" id="SSF52467">
    <property type="entry name" value="DHS-like NAD/FAD-binding domain"/>
    <property type="match status" value="1"/>
</dbReference>
<comment type="caution">
    <text evidence="1">The sequence shown here is derived from an EMBL/GenBank/DDBJ whole genome shotgun (WGS) entry which is preliminary data.</text>
</comment>
<dbReference type="Pfam" id="PF13289">
    <property type="entry name" value="SIR2_2"/>
    <property type="match status" value="1"/>
</dbReference>
<dbReference type="RefSeq" id="WP_088750155.1">
    <property type="nucleotide sequence ID" value="NZ_NJGU01000001.1"/>
</dbReference>
<accession>A0A246WWG0</accession>
<dbReference type="EMBL" id="NJGU01000001">
    <property type="protein sequence ID" value="OWY31363.1"/>
    <property type="molecule type" value="Genomic_DNA"/>
</dbReference>
<evidence type="ECO:0000313" key="1">
    <source>
        <dbReference type="EMBL" id="OWY31363.1"/>
    </source>
</evidence>
<gene>
    <name evidence="1" type="ORF">CEJ42_04805</name>
</gene>
<dbReference type="Proteomes" id="UP000197596">
    <property type="component" value="Unassembled WGS sequence"/>
</dbReference>
<dbReference type="InterPro" id="IPR029035">
    <property type="entry name" value="DHS-like_NAD/FAD-binding_dom"/>
</dbReference>
<proteinExistence type="predicted"/>
<dbReference type="AlphaFoldDB" id="A0A246WWG0"/>